<dbReference type="Proteomes" id="UP000078512">
    <property type="component" value="Unassembled WGS sequence"/>
</dbReference>
<accession>A0A197KFC8</accession>
<sequence>MAQIRQRLQQLGHEPTSNEIEALEKRHMSHVLERNVFQRLGRLTQLREITFGKPSDPEPKTTSRYIDTPEYSLASGFTELGGLVHLREITIHEATHRVMDAEEKWVKGQWSMKKSVSSGTRRFKKVIM</sequence>
<reference evidence="1 2" key="1">
    <citation type="submission" date="2016-05" db="EMBL/GenBank/DDBJ databases">
        <title>Genome sequencing reveals origins of a unique bacterial endosymbiosis in the earliest lineages of terrestrial Fungi.</title>
        <authorList>
            <consortium name="DOE Joint Genome Institute"/>
            <person name="Uehling J."/>
            <person name="Gryganskyi A."/>
            <person name="Hameed K."/>
            <person name="Tschaplinski T."/>
            <person name="Misztal P."/>
            <person name="Wu S."/>
            <person name="Desiro A."/>
            <person name="Vande Pol N."/>
            <person name="Du Z.-Y."/>
            <person name="Zienkiewicz A."/>
            <person name="Zienkiewicz K."/>
            <person name="Morin E."/>
            <person name="Tisserant E."/>
            <person name="Splivallo R."/>
            <person name="Hainaut M."/>
            <person name="Henrissat B."/>
            <person name="Ohm R."/>
            <person name="Kuo A."/>
            <person name="Yan J."/>
            <person name="Lipzen A."/>
            <person name="Nolan M."/>
            <person name="Labutti K."/>
            <person name="Barry K."/>
            <person name="Goldstein A."/>
            <person name="Labbe J."/>
            <person name="Schadt C."/>
            <person name="Tuskan G."/>
            <person name="Grigoriev I."/>
            <person name="Martin F."/>
            <person name="Vilgalys R."/>
            <person name="Bonito G."/>
        </authorList>
    </citation>
    <scope>NUCLEOTIDE SEQUENCE [LARGE SCALE GENOMIC DNA]</scope>
    <source>
        <strain evidence="1 2">AG-77</strain>
    </source>
</reference>
<proteinExistence type="predicted"/>
<evidence type="ECO:0000313" key="1">
    <source>
        <dbReference type="EMBL" id="OAQ35084.1"/>
    </source>
</evidence>
<gene>
    <name evidence="1" type="ORF">K457DRAFT_648423</name>
</gene>
<protein>
    <submittedName>
        <fullName evidence="1">Uncharacterized protein</fullName>
    </submittedName>
</protein>
<organism evidence="1 2">
    <name type="scientific">Linnemannia elongata AG-77</name>
    <dbReference type="NCBI Taxonomy" id="1314771"/>
    <lineage>
        <taxon>Eukaryota</taxon>
        <taxon>Fungi</taxon>
        <taxon>Fungi incertae sedis</taxon>
        <taxon>Mucoromycota</taxon>
        <taxon>Mortierellomycotina</taxon>
        <taxon>Mortierellomycetes</taxon>
        <taxon>Mortierellales</taxon>
        <taxon>Mortierellaceae</taxon>
        <taxon>Linnemannia</taxon>
    </lineage>
</organism>
<dbReference type="EMBL" id="KV442015">
    <property type="protein sequence ID" value="OAQ35084.1"/>
    <property type="molecule type" value="Genomic_DNA"/>
</dbReference>
<name>A0A197KFC8_9FUNG</name>
<dbReference type="AlphaFoldDB" id="A0A197KFC8"/>
<keyword evidence="2" id="KW-1185">Reference proteome</keyword>
<evidence type="ECO:0000313" key="2">
    <source>
        <dbReference type="Proteomes" id="UP000078512"/>
    </source>
</evidence>